<dbReference type="Proteomes" id="UP000249619">
    <property type="component" value="Unassembled WGS sequence"/>
</dbReference>
<evidence type="ECO:0000313" key="2">
    <source>
        <dbReference type="Proteomes" id="UP000249619"/>
    </source>
</evidence>
<keyword evidence="2" id="KW-1185">Reference proteome</keyword>
<dbReference type="STRING" id="183478.A0A364N787"/>
<organism evidence="1 2">
    <name type="scientific">Stemphylium lycopersici</name>
    <name type="common">Tomato gray leaf spot disease fungus</name>
    <name type="synonym">Thyrospora lycopersici</name>
    <dbReference type="NCBI Taxonomy" id="183478"/>
    <lineage>
        <taxon>Eukaryota</taxon>
        <taxon>Fungi</taxon>
        <taxon>Dikarya</taxon>
        <taxon>Ascomycota</taxon>
        <taxon>Pezizomycotina</taxon>
        <taxon>Dothideomycetes</taxon>
        <taxon>Pleosporomycetidae</taxon>
        <taxon>Pleosporales</taxon>
        <taxon>Pleosporineae</taxon>
        <taxon>Pleosporaceae</taxon>
        <taxon>Stemphylium</taxon>
    </lineage>
</organism>
<name>A0A364N787_STELY</name>
<protein>
    <submittedName>
        <fullName evidence="1">Uncharacterized protein</fullName>
    </submittedName>
</protein>
<accession>A0A364N787</accession>
<sequence length="543" mass="61351">MAFLRGHSGGLLSQASAINDKLDPFHSHRTPTYLGFWYGHQDKSSWWTARSSPLYCPVLVANLENGFCGKRIIHLTRLPLFTPPGKAGWALVLTIFHPDKLHSLRSASPSIEEAEKATEHVQEKTVVATEDHSRETRDRRMQWKSLERVQLALYQAHACVSISRTTLITMLALTSARVAFLYSDASGFRAGYASYNGQWYITWPIGQDAVVQFSPHDSHKKDTDVYPPTFMQRTNRCTQMLAGVIVAPSGLQLAFCGRKPAGTYMLEYAVKGFPGAHGSRHLYNMLGGKVCEVDYIFAHDHISTTQVSENHLKLKVPSNDTSHDETIFLVPRKEQEAIVQALDCLPWNHLSWSIHRGMRDILLAYSKPIMNRFRSQLAALLKRTVTDKQQLLERKGWESNFVRNSMGEMAASAVLLGKGNSGDLGRVVTDIMRALVDDWSMDRLDETQFWRLADQDKELDLVGAVALTKVFIVEWSNEFDYQMYHELPVSLKFARSCFRSVGSGVEGGSIITIPQRIKSKDLWSSEANVERRTSNVERRTTSR</sequence>
<dbReference type="AlphaFoldDB" id="A0A364N787"/>
<comment type="caution">
    <text evidence="1">The sequence shown here is derived from an EMBL/GenBank/DDBJ whole genome shotgun (WGS) entry which is preliminary data.</text>
</comment>
<proteinExistence type="predicted"/>
<gene>
    <name evidence="1" type="ORF">DDE83_003440</name>
</gene>
<reference evidence="2" key="1">
    <citation type="submission" date="2018-05" db="EMBL/GenBank/DDBJ databases">
        <title>Draft genome sequence of Stemphylium lycopersici strain CIDEFI 213.</title>
        <authorList>
            <person name="Medina R."/>
            <person name="Franco M.E.E."/>
            <person name="Lucentini C.G."/>
            <person name="Saparrat M.C.N."/>
            <person name="Balatti P.A."/>
        </authorList>
    </citation>
    <scope>NUCLEOTIDE SEQUENCE [LARGE SCALE GENOMIC DNA]</scope>
    <source>
        <strain evidence="2">CIDEFI 213</strain>
    </source>
</reference>
<dbReference type="EMBL" id="QGDH01000039">
    <property type="protein sequence ID" value="RAR13184.1"/>
    <property type="molecule type" value="Genomic_DNA"/>
</dbReference>
<evidence type="ECO:0000313" key="1">
    <source>
        <dbReference type="EMBL" id="RAR13184.1"/>
    </source>
</evidence>